<sequence>MRAITEVFNNGGQSSSARARPEEGEKRMVRELGQSGSSGIGVQVADSNAGTRSIMGMHGPHNLHTNDASFFLKPQHKENDSEQLSVTLRTKYCVCEMYLEILHWLFKFDGICGVNEEPKFRFSGALDRLCVYV</sequence>
<dbReference type="AlphaFoldDB" id="A0A6P3WNR1"/>
<feature type="compositionally biased region" description="Polar residues" evidence="1">
    <location>
        <begin position="7"/>
        <end position="17"/>
    </location>
</feature>
<dbReference type="Proteomes" id="UP000515204">
    <property type="component" value="Unplaced"/>
</dbReference>
<dbReference type="RefSeq" id="XP_014467414.1">
    <property type="nucleotide sequence ID" value="XM_014611928.1"/>
</dbReference>
<dbReference type="GeneID" id="106740665"/>
<organism evidence="2 3">
    <name type="scientific">Dinoponera quadriceps</name>
    <name type="common">South American ant</name>
    <dbReference type="NCBI Taxonomy" id="609295"/>
    <lineage>
        <taxon>Eukaryota</taxon>
        <taxon>Metazoa</taxon>
        <taxon>Ecdysozoa</taxon>
        <taxon>Arthropoda</taxon>
        <taxon>Hexapoda</taxon>
        <taxon>Insecta</taxon>
        <taxon>Pterygota</taxon>
        <taxon>Neoptera</taxon>
        <taxon>Endopterygota</taxon>
        <taxon>Hymenoptera</taxon>
        <taxon>Apocrita</taxon>
        <taxon>Aculeata</taxon>
        <taxon>Formicoidea</taxon>
        <taxon>Formicidae</taxon>
        <taxon>Ponerinae</taxon>
        <taxon>Ponerini</taxon>
        <taxon>Dinoponera</taxon>
    </lineage>
</organism>
<evidence type="ECO:0000256" key="1">
    <source>
        <dbReference type="SAM" id="MobiDB-lite"/>
    </source>
</evidence>
<proteinExistence type="predicted"/>
<feature type="region of interest" description="Disordered" evidence="1">
    <location>
        <begin position="1"/>
        <end position="26"/>
    </location>
</feature>
<dbReference type="KEGG" id="dqu:106740665"/>
<reference evidence="3" key="1">
    <citation type="submission" date="2025-08" db="UniProtKB">
        <authorList>
            <consortium name="RefSeq"/>
        </authorList>
    </citation>
    <scope>IDENTIFICATION</scope>
</reference>
<name>A0A6P3WNR1_DINQU</name>
<accession>A0A6P3WNR1</accession>
<protein>
    <submittedName>
        <fullName evidence="3">Uncharacterized protein LOC106740665</fullName>
    </submittedName>
</protein>
<evidence type="ECO:0000313" key="2">
    <source>
        <dbReference type="Proteomes" id="UP000515204"/>
    </source>
</evidence>
<keyword evidence="2" id="KW-1185">Reference proteome</keyword>
<gene>
    <name evidence="3" type="primary">LOC106740665</name>
</gene>
<evidence type="ECO:0000313" key="3">
    <source>
        <dbReference type="RefSeq" id="XP_014467414.1"/>
    </source>
</evidence>